<organism evidence="1">
    <name type="scientific">marine sediment metagenome</name>
    <dbReference type="NCBI Taxonomy" id="412755"/>
    <lineage>
        <taxon>unclassified sequences</taxon>
        <taxon>metagenomes</taxon>
        <taxon>ecological metagenomes</taxon>
    </lineage>
</organism>
<reference evidence="1" key="1">
    <citation type="journal article" date="2015" name="Nature">
        <title>Complex archaea that bridge the gap between prokaryotes and eukaryotes.</title>
        <authorList>
            <person name="Spang A."/>
            <person name="Saw J.H."/>
            <person name="Jorgensen S.L."/>
            <person name="Zaremba-Niedzwiedzka K."/>
            <person name="Martijn J."/>
            <person name="Lind A.E."/>
            <person name="van Eijk R."/>
            <person name="Schleper C."/>
            <person name="Guy L."/>
            <person name="Ettema T.J."/>
        </authorList>
    </citation>
    <scope>NUCLEOTIDE SEQUENCE</scope>
</reference>
<name>A0A0F8X9B6_9ZZZZ</name>
<proteinExistence type="predicted"/>
<evidence type="ECO:0000313" key="1">
    <source>
        <dbReference type="EMBL" id="KKK65737.1"/>
    </source>
</evidence>
<gene>
    <name evidence="1" type="ORF">LCGC14_2971120</name>
</gene>
<protein>
    <submittedName>
        <fullName evidence="1">Uncharacterized protein</fullName>
    </submittedName>
</protein>
<sequence>MIRLKVRLTEQKNNEGARKVDGEWVDCIKVSVVFIPVANDSPENKLFWDATPEGKIEFSSVNPGVLDELVMSREYYVDIMPAEEHLNLSM</sequence>
<dbReference type="AlphaFoldDB" id="A0A0F8X9B6"/>
<comment type="caution">
    <text evidence="1">The sequence shown here is derived from an EMBL/GenBank/DDBJ whole genome shotgun (WGS) entry which is preliminary data.</text>
</comment>
<accession>A0A0F8X9B6</accession>
<dbReference type="EMBL" id="LAZR01060406">
    <property type="protein sequence ID" value="KKK65737.1"/>
    <property type="molecule type" value="Genomic_DNA"/>
</dbReference>